<reference evidence="2" key="1">
    <citation type="submission" date="2020-11" db="EMBL/GenBank/DDBJ databases">
        <authorList>
            <person name="Konstantinou D."/>
            <person name="Gkelis S."/>
            <person name="Popin R."/>
            <person name="Fewer D."/>
            <person name="Sivonen K."/>
        </authorList>
    </citation>
    <scope>NUCLEOTIDE SEQUENCE</scope>
    <source>
        <strain evidence="2">TAU-MAC 1115</strain>
    </source>
</reference>
<evidence type="ECO:0000259" key="1">
    <source>
        <dbReference type="Pfam" id="PF05685"/>
    </source>
</evidence>
<feature type="domain" description="Putative restriction endonuclease" evidence="1">
    <location>
        <begin position="11"/>
        <end position="188"/>
    </location>
</feature>
<dbReference type="InterPro" id="IPR011335">
    <property type="entry name" value="Restrct_endonuc-II-like"/>
</dbReference>
<gene>
    <name evidence="2" type="ORF">IXB50_18115</name>
</gene>
<dbReference type="CDD" id="cd06260">
    <property type="entry name" value="DUF820-like"/>
    <property type="match status" value="1"/>
</dbReference>
<name>A0A947DJ25_9CYAN</name>
<keyword evidence="2" id="KW-0378">Hydrolase</keyword>
<dbReference type="InterPro" id="IPR012296">
    <property type="entry name" value="Nuclease_put_TT1808"/>
</dbReference>
<dbReference type="RefSeq" id="WP_215610407.1">
    <property type="nucleotide sequence ID" value="NZ_JADOES010000044.1"/>
</dbReference>
<dbReference type="PANTHER" id="PTHR34107:SF2">
    <property type="entry name" value="SLL0888 PROTEIN"/>
    <property type="match status" value="1"/>
</dbReference>
<evidence type="ECO:0000313" key="3">
    <source>
        <dbReference type="Proteomes" id="UP000717364"/>
    </source>
</evidence>
<organism evidence="2 3">
    <name type="scientific">Leptothoe spongobia TAU-MAC 1115</name>
    <dbReference type="NCBI Taxonomy" id="1967444"/>
    <lineage>
        <taxon>Bacteria</taxon>
        <taxon>Bacillati</taxon>
        <taxon>Cyanobacteriota</taxon>
        <taxon>Cyanophyceae</taxon>
        <taxon>Nodosilineales</taxon>
        <taxon>Cymatolegaceae</taxon>
        <taxon>Leptothoe</taxon>
        <taxon>Leptothoe spongobia</taxon>
    </lineage>
</organism>
<dbReference type="Gene3D" id="3.90.1570.10">
    <property type="entry name" value="tt1808, chain A"/>
    <property type="match status" value="1"/>
</dbReference>
<keyword evidence="3" id="KW-1185">Reference proteome</keyword>
<comment type="caution">
    <text evidence="2">The sequence shown here is derived from an EMBL/GenBank/DDBJ whole genome shotgun (WGS) entry which is preliminary data.</text>
</comment>
<protein>
    <submittedName>
        <fullName evidence="2">Uma2 family endonuclease</fullName>
    </submittedName>
</protein>
<evidence type="ECO:0000313" key="2">
    <source>
        <dbReference type="EMBL" id="MBT9317340.1"/>
    </source>
</evidence>
<sequence>MTQAKTKPITFDEYLAHDDGTDKCYELINGELIEVPPETEENAYRAFSLLMALSKFIDIRRLKVQKLEVEVPALPGMPSNRQPDLTVLDEGHIEEMAAINQMAIRFSMNPPLMVVEVVSPYGGRSDANYRRDYEDKRQQYQQLGIPEYWIIDPTAQQVTVLVLVDGQYQSSVFKETQMIVSTTFPELEVIAKDVLLV</sequence>
<dbReference type="InterPro" id="IPR008538">
    <property type="entry name" value="Uma2"/>
</dbReference>
<dbReference type="PANTHER" id="PTHR34107">
    <property type="entry name" value="SLL0198 PROTEIN-RELATED"/>
    <property type="match status" value="1"/>
</dbReference>
<dbReference type="Proteomes" id="UP000717364">
    <property type="component" value="Unassembled WGS sequence"/>
</dbReference>
<accession>A0A947DJ25</accession>
<dbReference type="Pfam" id="PF05685">
    <property type="entry name" value="Uma2"/>
    <property type="match status" value="1"/>
</dbReference>
<dbReference type="EMBL" id="JADOES010000044">
    <property type="protein sequence ID" value="MBT9317340.1"/>
    <property type="molecule type" value="Genomic_DNA"/>
</dbReference>
<dbReference type="AlphaFoldDB" id="A0A947DJ25"/>
<dbReference type="GO" id="GO:0004519">
    <property type="term" value="F:endonuclease activity"/>
    <property type="evidence" value="ECO:0007669"/>
    <property type="project" value="UniProtKB-KW"/>
</dbReference>
<reference evidence="2" key="2">
    <citation type="journal article" date="2021" name="Mar. Drugs">
        <title>Genome Reduction and Secondary Metabolism of the Marine Sponge-Associated Cyanobacterium Leptothoe.</title>
        <authorList>
            <person name="Konstantinou D."/>
            <person name="Popin R.V."/>
            <person name="Fewer D.P."/>
            <person name="Sivonen K."/>
            <person name="Gkelis S."/>
        </authorList>
    </citation>
    <scope>NUCLEOTIDE SEQUENCE</scope>
    <source>
        <strain evidence="2">TAU-MAC 1115</strain>
    </source>
</reference>
<proteinExistence type="predicted"/>
<keyword evidence="2" id="KW-0255">Endonuclease</keyword>
<keyword evidence="2" id="KW-0540">Nuclease</keyword>
<dbReference type="SUPFAM" id="SSF52980">
    <property type="entry name" value="Restriction endonuclease-like"/>
    <property type="match status" value="1"/>
</dbReference>